<sequence>MNMPAYLLSAGILIAALAALQQPTIETRTPQHNPASGIQSIQRLDSVQGARVLTLSGTEISPSQPQRWVF</sequence>
<comment type="caution">
    <text evidence="2">The sequence shown here is derived from an EMBL/GenBank/DDBJ whole genome shotgun (WGS) entry which is preliminary data.</text>
</comment>
<reference evidence="2 3" key="1">
    <citation type="submission" date="2018-01" db="EMBL/GenBank/DDBJ databases">
        <title>Denitrification phenotypes of diverse strains of Pseudomonas stutzeri.</title>
        <authorList>
            <person name="Milligan D.A."/>
            <person name="Bergaust L."/>
            <person name="Bakken L.R."/>
            <person name="Frostegard A."/>
        </authorList>
    </citation>
    <scope>NUCLEOTIDE SEQUENCE [LARGE SCALE GENOMIC DNA]</scope>
    <source>
        <strain evidence="2 3">24a75</strain>
    </source>
</reference>
<feature type="signal peptide" evidence="1">
    <location>
        <begin position="1"/>
        <end position="21"/>
    </location>
</feature>
<feature type="chain" id="PRO_5014653705" evidence="1">
    <location>
        <begin position="22"/>
        <end position="70"/>
    </location>
</feature>
<accession>A0A2N8SRN0</accession>
<evidence type="ECO:0000313" key="2">
    <source>
        <dbReference type="EMBL" id="PNG05154.1"/>
    </source>
</evidence>
<evidence type="ECO:0000256" key="1">
    <source>
        <dbReference type="SAM" id="SignalP"/>
    </source>
</evidence>
<dbReference type="EMBL" id="POUT01000018">
    <property type="protein sequence ID" value="PNG05154.1"/>
    <property type="molecule type" value="Genomic_DNA"/>
</dbReference>
<evidence type="ECO:0000313" key="3">
    <source>
        <dbReference type="Proteomes" id="UP000236023"/>
    </source>
</evidence>
<protein>
    <submittedName>
        <fullName evidence="2">Uncharacterized protein</fullName>
    </submittedName>
</protein>
<dbReference type="RefSeq" id="WP_102895730.1">
    <property type="nucleotide sequence ID" value="NZ_JAMOHU010000032.1"/>
</dbReference>
<dbReference type="AlphaFoldDB" id="A0A2N8SRN0"/>
<keyword evidence="1" id="KW-0732">Signal</keyword>
<proteinExistence type="predicted"/>
<dbReference type="Proteomes" id="UP000236023">
    <property type="component" value="Unassembled WGS sequence"/>
</dbReference>
<gene>
    <name evidence="2" type="ORF">CXK94_20780</name>
</gene>
<name>A0A2N8SRN0_STUST</name>
<organism evidence="2 3">
    <name type="scientific">Stutzerimonas stutzeri</name>
    <name type="common">Pseudomonas stutzeri</name>
    <dbReference type="NCBI Taxonomy" id="316"/>
    <lineage>
        <taxon>Bacteria</taxon>
        <taxon>Pseudomonadati</taxon>
        <taxon>Pseudomonadota</taxon>
        <taxon>Gammaproteobacteria</taxon>
        <taxon>Pseudomonadales</taxon>
        <taxon>Pseudomonadaceae</taxon>
        <taxon>Stutzerimonas</taxon>
    </lineage>
</organism>